<organism evidence="1">
    <name type="scientific">Ornithodoros turicata</name>
    <dbReference type="NCBI Taxonomy" id="34597"/>
    <lineage>
        <taxon>Eukaryota</taxon>
        <taxon>Metazoa</taxon>
        <taxon>Ecdysozoa</taxon>
        <taxon>Arthropoda</taxon>
        <taxon>Chelicerata</taxon>
        <taxon>Arachnida</taxon>
        <taxon>Acari</taxon>
        <taxon>Parasitiformes</taxon>
        <taxon>Ixodida</taxon>
        <taxon>Ixodoidea</taxon>
        <taxon>Argasidae</taxon>
        <taxon>Ornithodorinae</taxon>
        <taxon>Ornithodoros</taxon>
    </lineage>
</organism>
<accession>A0A2R5LCP4</accession>
<proteinExistence type="predicted"/>
<sequence length="85" mass="9612">MRLQHKPRCATRVITACAALHNLGCLRKEPDPTATPSSTALLQRRSCWTQRTKQPARLPPVDAEQDSMTGRLAREILIQRCSFQQ</sequence>
<reference evidence="1" key="1">
    <citation type="submission" date="2018-03" db="EMBL/GenBank/DDBJ databases">
        <title>The relapsing fever spirochete Borrelia turicatae persists in the highly oxidative environment of its soft-bodied tick vector.</title>
        <authorList>
            <person name="Bourret T.J."/>
            <person name="Boyle W.K."/>
            <person name="Valenzuela J.G."/>
            <person name="Oliveira F."/>
            <person name="Lopez J.E."/>
        </authorList>
    </citation>
    <scope>NUCLEOTIDE SEQUENCE</scope>
    <source>
        <strain evidence="1">Kansas strain/isolate</strain>
        <tissue evidence="1">Salivary glands</tissue>
    </source>
</reference>
<protein>
    <submittedName>
        <fullName evidence="1">Uncharacterized protein</fullName>
    </submittedName>
</protein>
<dbReference type="AlphaFoldDB" id="A0A2R5LCP4"/>
<evidence type="ECO:0000313" key="1">
    <source>
        <dbReference type="EMBL" id="MBY07291.1"/>
    </source>
</evidence>
<dbReference type="EMBL" id="GGLE01003165">
    <property type="protein sequence ID" value="MBY07291.1"/>
    <property type="molecule type" value="Transcribed_RNA"/>
</dbReference>
<name>A0A2R5LCP4_9ACAR</name>